<dbReference type="AlphaFoldDB" id="A0A1H0MMT0"/>
<protein>
    <submittedName>
        <fullName evidence="5">Predicted ATPase</fullName>
    </submittedName>
</protein>
<dbReference type="PROSITE" id="PS51755">
    <property type="entry name" value="OMPR_PHOB"/>
    <property type="match status" value="1"/>
</dbReference>
<gene>
    <name evidence="5" type="ORF">SAMN04489867_0663</name>
</gene>
<reference evidence="6" key="1">
    <citation type="submission" date="2016-10" db="EMBL/GenBank/DDBJ databases">
        <authorList>
            <person name="Varghese N."/>
            <person name="Submissions S."/>
        </authorList>
    </citation>
    <scope>NUCLEOTIDE SEQUENCE [LARGE SCALE GENOMIC DNA]</scope>
    <source>
        <strain evidence="6">DSM 22329</strain>
    </source>
</reference>
<dbReference type="InterPro" id="IPR001867">
    <property type="entry name" value="OmpR/PhoB-type_DNA-bd"/>
</dbReference>
<sequence length="1013" mass="105399">MLEVSVLGPVEVRRDGAEVAVPAGRSADVLVRLALEGGRAVPVDRLIDDVWDGEVGTARNTLQSKVSQLRRALGNPAALTLGPAGYALHADVVDVDEVAALAARASAAARAGDHHACADLADRALVRFRGEVLPDAGQAAWVAPHRTRLEELQLGLVEDQMVARVALGGGVDTVAELRRLVEQHPLRERLWSALVTALYRSARQAEALATYARVRALLAEELGVEPGPALRRLEAQILHQSPALGGAATPALPTPGNLPSIGSELVGRSTDLAALEQLLRERRLVTVTGTAGVGKTRTAVEAGRRTAAPAGVWLVRLDAVPAGEDVTRAVAETLQVSGGAAALVERLSSPGTLLLLDNCEHVVDAVAALVVTLLAGAPGLRVLATSQLPLGLDGEAVHGLAPLSAGEAESLFVERAMQVRPGAIASTDGGDVERLCAALDGLPLAIELAAARTRSLSVADIARRLDEQPLALLQDPNSRAPQRRRALGAAIGWAYDLLFPDDQRGLWALSVFAGGAPTVAAEHVLAALDVPRETTLDVIDRLVERSLVTVDTDPLGGAPRLRLLDSIRAYASDRLAATGLEEVAGRAHAGWWAEVAERCAREVRGPGQSRVLDVVRADRANVDAALAWSGAHDPLLGLRIAADLGWAWVVLGDGVAGAQRLRDALATAGSAAEPGAAVRALLVAGWLEASAGNVAQAQDDLDRAADLLDDADEAGRADRHRHTAFLRIQQGRPVEVVAETAAALDLDRRLGRGWEVAASLLLASYGSIMLGDTRAASARATEALDLLSPLDDSWGMVHARGMLGAIAQAERRFDDAATELAAAAAESERNGFLGQAALHLTRLGRVEQQRGDRSAAVATLDRAIAAAHRDGDQRIAATARTTLARVLRSRGELLPALALLQQNEAWYAGSGGDGALLTQALLAAVARESGSPGPDLALVLAAAEAAGDGEAQLGAYDALARAAAEAGDQAGAVALLARADELHEGLRHLVDDADRPDAIAARAALPGAASRQD</sequence>
<dbReference type="SUPFAM" id="SSF52540">
    <property type="entry name" value="P-loop containing nucleoside triphosphate hydrolases"/>
    <property type="match status" value="1"/>
</dbReference>
<dbReference type="OrthoDB" id="3691954at2"/>
<dbReference type="Pfam" id="PF00486">
    <property type="entry name" value="Trans_reg_C"/>
    <property type="match status" value="1"/>
</dbReference>
<dbReference type="InterPro" id="IPR036388">
    <property type="entry name" value="WH-like_DNA-bd_sf"/>
</dbReference>
<dbReference type="SMART" id="SM00862">
    <property type="entry name" value="Trans_reg_C"/>
    <property type="match status" value="1"/>
</dbReference>
<dbReference type="Gene3D" id="1.10.10.10">
    <property type="entry name" value="Winged helix-like DNA-binding domain superfamily/Winged helix DNA-binding domain"/>
    <property type="match status" value="1"/>
</dbReference>
<dbReference type="InterPro" id="IPR011990">
    <property type="entry name" value="TPR-like_helical_dom_sf"/>
</dbReference>
<dbReference type="SMART" id="SM01043">
    <property type="entry name" value="BTAD"/>
    <property type="match status" value="1"/>
</dbReference>
<dbReference type="RefSeq" id="WP_091781442.1">
    <property type="nucleotide sequence ID" value="NZ_LT629711.1"/>
</dbReference>
<name>A0A1H0MMT0_9MICO</name>
<dbReference type="STRING" id="443156.SAMN04489867_0663"/>
<evidence type="ECO:0000313" key="5">
    <source>
        <dbReference type="EMBL" id="SDO81687.1"/>
    </source>
</evidence>
<evidence type="ECO:0000313" key="6">
    <source>
        <dbReference type="Proteomes" id="UP000199077"/>
    </source>
</evidence>
<dbReference type="PANTHER" id="PTHR47691">
    <property type="entry name" value="REGULATOR-RELATED"/>
    <property type="match status" value="1"/>
</dbReference>
<comment type="similarity">
    <text evidence="1">Belongs to the AfsR/DnrI/RedD regulatory family.</text>
</comment>
<dbReference type="SUPFAM" id="SSF46894">
    <property type="entry name" value="C-terminal effector domain of the bipartite response regulators"/>
    <property type="match status" value="1"/>
</dbReference>
<dbReference type="EMBL" id="LT629711">
    <property type="protein sequence ID" value="SDO81687.1"/>
    <property type="molecule type" value="Genomic_DNA"/>
</dbReference>
<dbReference type="InterPro" id="IPR016032">
    <property type="entry name" value="Sig_transdc_resp-reg_C-effctor"/>
</dbReference>
<dbReference type="GO" id="GO:0000160">
    <property type="term" value="P:phosphorelay signal transduction system"/>
    <property type="evidence" value="ECO:0007669"/>
    <property type="project" value="InterPro"/>
</dbReference>
<organism evidence="5 6">
    <name type="scientific">Pedococcus dokdonensis</name>
    <dbReference type="NCBI Taxonomy" id="443156"/>
    <lineage>
        <taxon>Bacteria</taxon>
        <taxon>Bacillati</taxon>
        <taxon>Actinomycetota</taxon>
        <taxon>Actinomycetes</taxon>
        <taxon>Micrococcales</taxon>
        <taxon>Intrasporangiaceae</taxon>
        <taxon>Pedococcus</taxon>
    </lineage>
</organism>
<dbReference type="Pfam" id="PF03704">
    <property type="entry name" value="BTAD"/>
    <property type="match status" value="1"/>
</dbReference>
<evidence type="ECO:0000256" key="3">
    <source>
        <dbReference type="PROSITE-ProRule" id="PRU01091"/>
    </source>
</evidence>
<dbReference type="CDD" id="cd15831">
    <property type="entry name" value="BTAD"/>
    <property type="match status" value="1"/>
</dbReference>
<evidence type="ECO:0000259" key="4">
    <source>
        <dbReference type="PROSITE" id="PS51755"/>
    </source>
</evidence>
<dbReference type="Gene3D" id="3.40.50.300">
    <property type="entry name" value="P-loop containing nucleotide triphosphate hydrolases"/>
    <property type="match status" value="1"/>
</dbReference>
<dbReference type="Gene3D" id="1.25.40.10">
    <property type="entry name" value="Tetratricopeptide repeat domain"/>
    <property type="match status" value="2"/>
</dbReference>
<dbReference type="GO" id="GO:0003677">
    <property type="term" value="F:DNA binding"/>
    <property type="evidence" value="ECO:0007669"/>
    <property type="project" value="UniProtKB-UniRule"/>
</dbReference>
<evidence type="ECO:0000256" key="1">
    <source>
        <dbReference type="ARBA" id="ARBA00005820"/>
    </source>
</evidence>
<feature type="domain" description="OmpR/PhoB-type" evidence="4">
    <location>
        <begin position="1"/>
        <end position="90"/>
    </location>
</feature>
<evidence type="ECO:0000256" key="2">
    <source>
        <dbReference type="ARBA" id="ARBA00023125"/>
    </source>
</evidence>
<accession>A0A1H0MMT0</accession>
<feature type="DNA-binding region" description="OmpR/PhoB-type" evidence="3">
    <location>
        <begin position="1"/>
        <end position="90"/>
    </location>
</feature>
<dbReference type="Proteomes" id="UP000199077">
    <property type="component" value="Chromosome I"/>
</dbReference>
<dbReference type="InterPro" id="IPR005158">
    <property type="entry name" value="BTAD"/>
</dbReference>
<dbReference type="InterPro" id="IPR027417">
    <property type="entry name" value="P-loop_NTPase"/>
</dbReference>
<dbReference type="GO" id="GO:0006355">
    <property type="term" value="P:regulation of DNA-templated transcription"/>
    <property type="evidence" value="ECO:0007669"/>
    <property type="project" value="InterPro"/>
</dbReference>
<proteinExistence type="inferred from homology"/>
<dbReference type="SUPFAM" id="SSF48452">
    <property type="entry name" value="TPR-like"/>
    <property type="match status" value="3"/>
</dbReference>
<keyword evidence="2 3" id="KW-0238">DNA-binding</keyword>
<keyword evidence="6" id="KW-1185">Reference proteome</keyword>
<dbReference type="PANTHER" id="PTHR47691:SF3">
    <property type="entry name" value="HTH-TYPE TRANSCRIPTIONAL REGULATOR RV0890C-RELATED"/>
    <property type="match status" value="1"/>
</dbReference>